<keyword evidence="3" id="KW-1185">Reference proteome</keyword>
<proteinExistence type="predicted"/>
<dbReference type="OrthoDB" id="2965516at2"/>
<dbReference type="EMBL" id="WKKI01000018">
    <property type="protein sequence ID" value="MRX72647.1"/>
    <property type="molecule type" value="Genomic_DNA"/>
</dbReference>
<sequence length="284" mass="31952">MKKLETIVFLVVGLLFLAACTHISPSWHLKASEFDTLPNSIGDITVQHDAPFDLSEYNKISMRSEYEATTEYEDPTDKWVLKGGVISSGLHLPGDEIQIQLKHLSNGPRIRYQLTERNASLEKVGIVKEEISTNQQFKTDLPDKEGALYLLSAEVLDLNYGVEDTLLTLVEVPLQAINAKLYTDKEEYRSYDSLILQLENFGPTTLSFGVDYSIEKFENGLWKSLVFENMGFASIGIEVQPHDIFEQPVDLPRLPQGKYRIVKSFSADGTKLDATLAADFEVIK</sequence>
<reference evidence="2 3" key="1">
    <citation type="submission" date="2019-11" db="EMBL/GenBank/DDBJ databases">
        <title>Bacillus lacus genome.</title>
        <authorList>
            <person name="Allen C.J."/>
            <person name="Newman J.D."/>
        </authorList>
    </citation>
    <scope>NUCLEOTIDE SEQUENCE [LARGE SCALE GENOMIC DNA]</scope>
    <source>
        <strain evidence="2 3">KCTC 33946</strain>
    </source>
</reference>
<dbReference type="RefSeq" id="WP_154307806.1">
    <property type="nucleotide sequence ID" value="NZ_WKKI01000018.1"/>
</dbReference>
<organism evidence="2 3">
    <name type="scientific">Metabacillus lacus</name>
    <dbReference type="NCBI Taxonomy" id="1983721"/>
    <lineage>
        <taxon>Bacteria</taxon>
        <taxon>Bacillati</taxon>
        <taxon>Bacillota</taxon>
        <taxon>Bacilli</taxon>
        <taxon>Bacillales</taxon>
        <taxon>Bacillaceae</taxon>
        <taxon>Metabacillus</taxon>
    </lineage>
</organism>
<evidence type="ECO:0000259" key="1">
    <source>
        <dbReference type="Pfam" id="PF20251"/>
    </source>
</evidence>
<dbReference type="Proteomes" id="UP000448867">
    <property type="component" value="Unassembled WGS sequence"/>
</dbReference>
<name>A0A7X2IZG5_9BACI</name>
<dbReference type="Pfam" id="PF20251">
    <property type="entry name" value="Big_14"/>
    <property type="match status" value="1"/>
</dbReference>
<dbReference type="InterPro" id="IPR046878">
    <property type="entry name" value="Big_14"/>
</dbReference>
<comment type="caution">
    <text evidence="2">The sequence shown here is derived from an EMBL/GenBank/DDBJ whole genome shotgun (WGS) entry which is preliminary data.</text>
</comment>
<dbReference type="PROSITE" id="PS51257">
    <property type="entry name" value="PROKAR_LIPOPROTEIN"/>
    <property type="match status" value="1"/>
</dbReference>
<feature type="domain" description="Bacterial Ig-like" evidence="1">
    <location>
        <begin position="176"/>
        <end position="281"/>
    </location>
</feature>
<evidence type="ECO:0000313" key="3">
    <source>
        <dbReference type="Proteomes" id="UP000448867"/>
    </source>
</evidence>
<gene>
    <name evidence="2" type="ORF">GJU40_10860</name>
</gene>
<dbReference type="AlphaFoldDB" id="A0A7X2IZG5"/>
<protein>
    <recommendedName>
        <fullName evidence="1">Bacterial Ig-like domain-containing protein</fullName>
    </recommendedName>
</protein>
<evidence type="ECO:0000313" key="2">
    <source>
        <dbReference type="EMBL" id="MRX72647.1"/>
    </source>
</evidence>
<accession>A0A7X2IZG5</accession>